<protein>
    <submittedName>
        <fullName evidence="7">Alpha-N-arabinofuranosidase</fullName>
    </submittedName>
</protein>
<dbReference type="Pfam" id="PF06964">
    <property type="entry name" value="Alpha-L-AF_C"/>
    <property type="match status" value="1"/>
</dbReference>
<reference evidence="7 8" key="1">
    <citation type="submission" date="2021-06" db="EMBL/GenBank/DDBJ databases">
        <title>Bacillus sp. RD4P76, an endophyte from a halophyte.</title>
        <authorList>
            <person name="Sun J.-Q."/>
        </authorList>
    </citation>
    <scope>NUCLEOTIDE SEQUENCE [LARGE SCALE GENOMIC DNA]</scope>
    <source>
        <strain evidence="7 8">CGMCC 1.15917</strain>
    </source>
</reference>
<dbReference type="InterPro" id="IPR055235">
    <property type="entry name" value="ASD1_cat"/>
</dbReference>
<proteinExistence type="predicted"/>
<gene>
    <name evidence="7" type="ORF">KS419_17720</name>
</gene>
<dbReference type="InterPro" id="IPR010720">
    <property type="entry name" value="Alpha-L-AF_C"/>
</dbReference>
<keyword evidence="8" id="KW-1185">Reference proteome</keyword>
<comment type="caution">
    <text evidence="7">The sequence shown here is derived from an EMBL/GenBank/DDBJ whole genome shotgun (WGS) entry which is preliminary data.</text>
</comment>
<dbReference type="PANTHER" id="PTHR43576">
    <property type="entry name" value="ALPHA-L-ARABINOFURANOSIDASE C-RELATED"/>
    <property type="match status" value="1"/>
</dbReference>
<organism evidence="7 8">
    <name type="scientific">Evansella tamaricis</name>
    <dbReference type="NCBI Taxonomy" id="2069301"/>
    <lineage>
        <taxon>Bacteria</taxon>
        <taxon>Bacillati</taxon>
        <taxon>Bacillota</taxon>
        <taxon>Bacilli</taxon>
        <taxon>Bacillales</taxon>
        <taxon>Bacillaceae</taxon>
        <taxon>Evansella</taxon>
    </lineage>
</organism>
<keyword evidence="4" id="KW-0119">Carbohydrate metabolism</keyword>
<dbReference type="RefSeq" id="WP_217067722.1">
    <property type="nucleotide sequence ID" value="NZ_JAHQCS010000144.1"/>
</dbReference>
<evidence type="ECO:0000256" key="4">
    <source>
        <dbReference type="ARBA" id="ARBA00023277"/>
    </source>
</evidence>
<feature type="domain" description="Alpha-L-arabinofuranosidase C-terminal" evidence="6">
    <location>
        <begin position="296"/>
        <end position="488"/>
    </location>
</feature>
<name>A0ABS6JMC4_9BACI</name>
<comment type="subunit">
    <text evidence="2">Homohexamer; trimer of dimers.</text>
</comment>
<dbReference type="EMBL" id="JAHQCS010000144">
    <property type="protein sequence ID" value="MBU9713570.1"/>
    <property type="molecule type" value="Genomic_DNA"/>
</dbReference>
<evidence type="ECO:0000259" key="6">
    <source>
        <dbReference type="SMART" id="SM00813"/>
    </source>
</evidence>
<dbReference type="PANTHER" id="PTHR43576:SF2">
    <property type="entry name" value="INTRACELLULAR EXO-ALPHA-L-ARABINOFURANOSIDASE 2"/>
    <property type="match status" value="1"/>
</dbReference>
<sequence length="495" mass="55920">MTNKVVINTDLEQGKINKNIYGHFAEHLGRCIYEGFWVGEDSPIPNTNGVRNDVVEALKKLEIPVLRWPGGCFADEYHWKDGIGPRENRKRMVNTHWGGVIENNHFGTHEFMMLCDMLGAEPYICGNVGSGTVQEMSEWVEYLTMDGESPMANWRRENGREAPWKLTYFGVGNENWGCGGNMRPEYYADLYRRYQTYVRNYGDNKIYKIAGGANVDDYNWTEVLMREAGKLMDGLSLHNYTIPGDFWLGKGSALDPSESEWFMTMKRALHMDELITNHSTIMDKYDPEKRVGMIIDEWGTWFDVEPGTNPGFLYQQNTIRDALVAGVHFHIFHDHSDRVQMANIAQTVNVLQAMVLTEGEKMLTTPTYHVFEMFKVHQDATKLAVDVQSEDYEFNGEKLSSVSVSASKDATGVKHISLCNINPKGVSSVSMNLRGLSGESFNVTGRILTAEETNAHNTFENPDNVKPAAFEGFTVEGDEMKVTLPPMSVVVLAVK</sequence>
<keyword evidence="5" id="KW-0326">Glycosidase</keyword>
<dbReference type="SMART" id="SM00813">
    <property type="entry name" value="Alpha-L-AF_C"/>
    <property type="match status" value="1"/>
</dbReference>
<evidence type="ECO:0000313" key="7">
    <source>
        <dbReference type="EMBL" id="MBU9713570.1"/>
    </source>
</evidence>
<evidence type="ECO:0000313" key="8">
    <source>
        <dbReference type="Proteomes" id="UP000784880"/>
    </source>
</evidence>
<evidence type="ECO:0000256" key="3">
    <source>
        <dbReference type="ARBA" id="ARBA00022801"/>
    </source>
</evidence>
<evidence type="ECO:0000256" key="2">
    <source>
        <dbReference type="ARBA" id="ARBA00011165"/>
    </source>
</evidence>
<dbReference type="Proteomes" id="UP000784880">
    <property type="component" value="Unassembled WGS sequence"/>
</dbReference>
<evidence type="ECO:0000256" key="1">
    <source>
        <dbReference type="ARBA" id="ARBA00004881"/>
    </source>
</evidence>
<dbReference type="Pfam" id="PF22848">
    <property type="entry name" value="ASD1_dom"/>
    <property type="match status" value="1"/>
</dbReference>
<keyword evidence="3" id="KW-0378">Hydrolase</keyword>
<evidence type="ECO:0000256" key="5">
    <source>
        <dbReference type="ARBA" id="ARBA00023295"/>
    </source>
</evidence>
<accession>A0ABS6JMC4</accession>
<comment type="pathway">
    <text evidence="1">Glycan metabolism.</text>
</comment>